<dbReference type="PANTHER" id="PTHR30137:SF15">
    <property type="entry name" value="BLL6902 PROTEIN"/>
    <property type="match status" value="1"/>
</dbReference>
<dbReference type="Proteomes" id="UP000713964">
    <property type="component" value="Unassembled WGS sequence"/>
</dbReference>
<dbReference type="GO" id="GO:0005829">
    <property type="term" value="C:cytosol"/>
    <property type="evidence" value="ECO:0007669"/>
    <property type="project" value="TreeGrafter"/>
</dbReference>
<accession>A0A930L2T5</accession>
<dbReference type="AlphaFoldDB" id="A0A930L2T5"/>
<dbReference type="InterPro" id="IPR036661">
    <property type="entry name" value="Luciferase-like_sf"/>
</dbReference>
<proteinExistence type="predicted"/>
<dbReference type="InterPro" id="IPR011251">
    <property type="entry name" value="Luciferase-like_dom"/>
</dbReference>
<dbReference type="Gene3D" id="3.20.20.30">
    <property type="entry name" value="Luciferase-like domain"/>
    <property type="match status" value="1"/>
</dbReference>
<evidence type="ECO:0000256" key="1">
    <source>
        <dbReference type="SAM" id="MobiDB-lite"/>
    </source>
</evidence>
<dbReference type="GO" id="GO:0016705">
    <property type="term" value="F:oxidoreductase activity, acting on paired donors, with incorporation or reduction of molecular oxygen"/>
    <property type="evidence" value="ECO:0007669"/>
    <property type="project" value="InterPro"/>
</dbReference>
<protein>
    <submittedName>
        <fullName evidence="3">LLM class flavin-dependent oxidoreductase</fullName>
    </submittedName>
</protein>
<reference evidence="3" key="1">
    <citation type="submission" date="2020-04" db="EMBL/GenBank/DDBJ databases">
        <title>Deep metagenomics examines the oral microbiome during advanced dental caries in children, revealing novel taxa and co-occurrences with host molecules.</title>
        <authorList>
            <person name="Baker J.L."/>
            <person name="Morton J.T."/>
            <person name="Dinis M."/>
            <person name="Alvarez R."/>
            <person name="Tran N.C."/>
            <person name="Knight R."/>
            <person name="Edlund A."/>
        </authorList>
    </citation>
    <scope>NUCLEOTIDE SEQUENCE</scope>
    <source>
        <strain evidence="3">JCVI_29_bin.11</strain>
    </source>
</reference>
<evidence type="ECO:0000313" key="3">
    <source>
        <dbReference type="EMBL" id="MBF1658864.1"/>
    </source>
</evidence>
<evidence type="ECO:0000259" key="2">
    <source>
        <dbReference type="Pfam" id="PF00296"/>
    </source>
</evidence>
<dbReference type="SUPFAM" id="SSF51679">
    <property type="entry name" value="Bacterial luciferase-like"/>
    <property type="match status" value="1"/>
</dbReference>
<feature type="compositionally biased region" description="Low complexity" evidence="1">
    <location>
        <begin position="1"/>
        <end position="13"/>
    </location>
</feature>
<feature type="region of interest" description="Disordered" evidence="1">
    <location>
        <begin position="1"/>
        <end position="20"/>
    </location>
</feature>
<sequence length="370" mass="40386">MSTPTNPTNPSTPQFDPQLDESIRISHLEPMRGDEKKLGFLSFGHWAEVPGSRVPSAAESLPQAIDLAVGAEDIGLDGAFFRVHHFDQQQATPYPLLSAIAAKTERIELGTGVIDMRYENPLYMAELAAMADLIAAGRLQLGVSRGSPESVIRGFESFGYYPAEGENESDMARRHLDIFLKAIEGEGMAPSARVAGKYAPVQPQSPGLRGRIWWGAGTDSTAVWTAQKGLNLMSSTLMLEDKGIPFDQQQAQQIRLFRSEWVKAGNSGVPRVSVSRSVLPVIDETSARYFGRRAAEDSQDYTGIIDNSFSRFGRSYIGDPADIAEELARDEAVQAADTVLLTVPNQLGVDFNLKMLDAIVKEIKPALTTK</sequence>
<gene>
    <name evidence="3" type="ORF">HXO58_03385</name>
</gene>
<dbReference type="InterPro" id="IPR050766">
    <property type="entry name" value="Bact_Lucif_Oxidored"/>
</dbReference>
<name>A0A930L2T5_9MICC</name>
<dbReference type="PANTHER" id="PTHR30137">
    <property type="entry name" value="LUCIFERASE-LIKE MONOOXYGENASE"/>
    <property type="match status" value="1"/>
</dbReference>
<dbReference type="EMBL" id="JABZXL010000006">
    <property type="protein sequence ID" value="MBF1658864.1"/>
    <property type="molecule type" value="Genomic_DNA"/>
</dbReference>
<comment type="caution">
    <text evidence="3">The sequence shown here is derived from an EMBL/GenBank/DDBJ whole genome shotgun (WGS) entry which is preliminary data.</text>
</comment>
<feature type="domain" description="Luciferase-like" evidence="2">
    <location>
        <begin position="51"/>
        <end position="287"/>
    </location>
</feature>
<organism evidence="3 4">
    <name type="scientific">Rothia mucilaginosa</name>
    <dbReference type="NCBI Taxonomy" id="43675"/>
    <lineage>
        <taxon>Bacteria</taxon>
        <taxon>Bacillati</taxon>
        <taxon>Actinomycetota</taxon>
        <taxon>Actinomycetes</taxon>
        <taxon>Micrococcales</taxon>
        <taxon>Micrococcaceae</taxon>
        <taxon>Rothia</taxon>
    </lineage>
</organism>
<dbReference type="Pfam" id="PF00296">
    <property type="entry name" value="Bac_luciferase"/>
    <property type="match status" value="1"/>
</dbReference>
<evidence type="ECO:0000313" key="4">
    <source>
        <dbReference type="Proteomes" id="UP000713964"/>
    </source>
</evidence>